<dbReference type="InterPro" id="IPR027859">
    <property type="entry name" value="KATNIP_dom"/>
</dbReference>
<dbReference type="EMBL" id="JARK01001422">
    <property type="protein sequence ID" value="EYC04802.1"/>
    <property type="molecule type" value="Genomic_DNA"/>
</dbReference>
<feature type="domain" description="KATNIP" evidence="1">
    <location>
        <begin position="284"/>
        <end position="527"/>
    </location>
</feature>
<dbReference type="PANTHER" id="PTHR21534">
    <property type="entry name" value="KATANIN-INTERACTING PROTEIN"/>
    <property type="match status" value="1"/>
</dbReference>
<evidence type="ECO:0000259" key="1">
    <source>
        <dbReference type="Pfam" id="PF14652"/>
    </source>
</evidence>
<organism evidence="2 3">
    <name type="scientific">Ancylostoma ceylanicum</name>
    <dbReference type="NCBI Taxonomy" id="53326"/>
    <lineage>
        <taxon>Eukaryota</taxon>
        <taxon>Metazoa</taxon>
        <taxon>Ecdysozoa</taxon>
        <taxon>Nematoda</taxon>
        <taxon>Chromadorea</taxon>
        <taxon>Rhabditida</taxon>
        <taxon>Rhabditina</taxon>
        <taxon>Rhabditomorpha</taxon>
        <taxon>Strongyloidea</taxon>
        <taxon>Ancylostomatidae</taxon>
        <taxon>Ancylostomatinae</taxon>
        <taxon>Ancylostoma</taxon>
    </lineage>
</organism>
<proteinExistence type="predicted"/>
<protein>
    <recommendedName>
        <fullName evidence="1">KATNIP domain-containing protein</fullName>
    </recommendedName>
</protein>
<comment type="caution">
    <text evidence="2">The sequence shown here is derived from an EMBL/GenBank/DDBJ whole genome shotgun (WGS) entry which is preliminary data.</text>
</comment>
<dbReference type="AlphaFoldDB" id="A0A016TQ77"/>
<dbReference type="OrthoDB" id="304622at2759"/>
<dbReference type="InterPro" id="IPR026704">
    <property type="entry name" value="KATNIP"/>
</dbReference>
<evidence type="ECO:0000313" key="2">
    <source>
        <dbReference type="EMBL" id="EYC04802.1"/>
    </source>
</evidence>
<dbReference type="Pfam" id="PF14652">
    <property type="entry name" value="DUF4457"/>
    <property type="match status" value="2"/>
</dbReference>
<name>A0A016TQ77_9BILA</name>
<dbReference type="PANTHER" id="PTHR21534:SF0">
    <property type="entry name" value="KATANIN-INTERACTING PROTEIN"/>
    <property type="match status" value="1"/>
</dbReference>
<gene>
    <name evidence="2" type="primary">Acey_s0086.g2000</name>
    <name evidence="2" type="synonym">Acey-K04F10.2</name>
    <name evidence="2" type="ORF">Y032_0086g2000</name>
</gene>
<reference evidence="3" key="1">
    <citation type="journal article" date="2015" name="Nat. Genet.">
        <title>The genome and transcriptome of the zoonotic hookworm Ancylostoma ceylanicum identify infection-specific gene families.</title>
        <authorList>
            <person name="Schwarz E.M."/>
            <person name="Hu Y."/>
            <person name="Antoshechkin I."/>
            <person name="Miller M.M."/>
            <person name="Sternberg P.W."/>
            <person name="Aroian R.V."/>
        </authorList>
    </citation>
    <scope>NUCLEOTIDE SEQUENCE</scope>
    <source>
        <strain evidence="3">HY135</strain>
    </source>
</reference>
<feature type="domain" description="KATNIP" evidence="1">
    <location>
        <begin position="15"/>
        <end position="147"/>
    </location>
</feature>
<dbReference type="Proteomes" id="UP000024635">
    <property type="component" value="Unassembled WGS sequence"/>
</dbReference>
<sequence length="545" mass="60838">MRISQDLLVSETFSEIPELPSGQILRLELLSNWGDDTFVGLNAVEIFTEDGKRPEVAKISSNASRSVGNVESIFVESFTCTDKGKMWRAELQLDRPIVIEITFSNVIRIAMLRFWNYSESRVHAQMGVRSLRAELDDVTIFAGEVDCAFADHESEPMGETILFTTDENILEAIAENDVCLITDIVRSPSSLDIAELALGLTPQRPVTRETSTSIQEKERPISAATPDIEDDDCPGRVKILHLELCENWGSPGLIGLSGLELLGHKNKIVDPDTLTITASSQGDPQKLLNGRNLTRSPDDMWLIPFDCKQHPTITINFHKPTNLTGISFWNYNSSPEMSYAGVRLLHIFVNGRLAASNVLLRKAPGFVFFDFVQDISIDRPPSMRPLVRPTTHSVYGFIFQLQLLSSWGDEFYIGLNGIELYGRRNEKIKVGPHNLAAFPESVNILPSVEDDPRTSMNLINGCNDTEKAELMWLTPMLPNRCARVFFVFDVQIAVSTIVIYNYRKTPTRGVRHISVSVDDLIVYSGDVPASTADKTGILEINFAET</sequence>
<dbReference type="STRING" id="53326.A0A016TQ77"/>
<accession>A0A016TQ77</accession>
<evidence type="ECO:0000313" key="3">
    <source>
        <dbReference type="Proteomes" id="UP000024635"/>
    </source>
</evidence>
<keyword evidence="3" id="KW-1185">Reference proteome</keyword>